<dbReference type="GO" id="GO:0000184">
    <property type="term" value="P:nuclear-transcribed mRNA catabolic process, nonsense-mediated decay"/>
    <property type="evidence" value="ECO:0007669"/>
    <property type="project" value="InterPro"/>
</dbReference>
<dbReference type="Proteomes" id="UP000277928">
    <property type="component" value="Unassembled WGS sequence"/>
</dbReference>
<dbReference type="SMART" id="SM00543">
    <property type="entry name" value="MIF4G"/>
    <property type="match status" value="3"/>
</dbReference>
<dbReference type="PANTHER" id="PTHR12839:SF7">
    <property type="entry name" value="REGULATOR OF NONSENSE TRANSCRIPTS 2"/>
    <property type="match status" value="1"/>
</dbReference>
<evidence type="ECO:0000256" key="3">
    <source>
        <dbReference type="SAM" id="MobiDB-lite"/>
    </source>
</evidence>
<evidence type="ECO:0000313" key="5">
    <source>
        <dbReference type="EMBL" id="VDK71503.1"/>
    </source>
</evidence>
<dbReference type="OMA" id="IWPDEDT"/>
<dbReference type="GO" id="GO:0005737">
    <property type="term" value="C:cytoplasm"/>
    <property type="evidence" value="ECO:0007669"/>
    <property type="project" value="UniProtKB-SubCell"/>
</dbReference>
<dbReference type="STRING" id="42156.A0A3P6SNN1"/>
<feature type="domain" description="MIF4G" evidence="4">
    <location>
        <begin position="53"/>
        <end position="255"/>
    </location>
</feature>
<dbReference type="Pfam" id="PF02854">
    <property type="entry name" value="MIF4G"/>
    <property type="match status" value="2"/>
</dbReference>
<name>A0A3P6SNN1_LITSI</name>
<evidence type="ECO:0000259" key="4">
    <source>
        <dbReference type="SMART" id="SM00543"/>
    </source>
</evidence>
<dbReference type="EMBL" id="UYRX01000051">
    <property type="protein sequence ID" value="VDK71503.1"/>
    <property type="molecule type" value="Genomic_DNA"/>
</dbReference>
<dbReference type="GO" id="GO:0003723">
    <property type="term" value="F:RNA binding"/>
    <property type="evidence" value="ECO:0007669"/>
    <property type="project" value="InterPro"/>
</dbReference>
<keyword evidence="2" id="KW-0963">Cytoplasm</keyword>
<comment type="subcellular location">
    <subcellularLocation>
        <location evidence="1">Cytoplasm</location>
    </subcellularLocation>
</comment>
<proteinExistence type="predicted"/>
<dbReference type="InterPro" id="IPR007193">
    <property type="entry name" value="Upf2/Nmd2_C"/>
</dbReference>
<dbReference type="InterPro" id="IPR016024">
    <property type="entry name" value="ARM-type_fold"/>
</dbReference>
<dbReference type="OrthoDB" id="27832at2759"/>
<gene>
    <name evidence="5" type="ORF">NLS_LOCUS1453</name>
</gene>
<evidence type="ECO:0000313" key="6">
    <source>
        <dbReference type="Proteomes" id="UP000277928"/>
    </source>
</evidence>
<evidence type="ECO:0000256" key="1">
    <source>
        <dbReference type="ARBA" id="ARBA00004496"/>
    </source>
</evidence>
<feature type="compositionally biased region" description="Acidic residues" evidence="3">
    <location>
        <begin position="407"/>
        <end position="422"/>
    </location>
</feature>
<evidence type="ECO:0000256" key="2">
    <source>
        <dbReference type="ARBA" id="ARBA00022490"/>
    </source>
</evidence>
<feature type="domain" description="MIF4G" evidence="4">
    <location>
        <begin position="498"/>
        <end position="684"/>
    </location>
</feature>
<dbReference type="SUPFAM" id="SSF48371">
    <property type="entry name" value="ARM repeat"/>
    <property type="match status" value="3"/>
</dbReference>
<protein>
    <recommendedName>
        <fullName evidence="4">MIF4G domain-containing protein</fullName>
    </recommendedName>
</protein>
<dbReference type="PANTHER" id="PTHR12839">
    <property type="entry name" value="NONSENSE-MEDIATED MRNA DECAY PROTEIN 2 UP-FRAMESHIFT SUPPRESSOR 2"/>
    <property type="match status" value="1"/>
</dbReference>
<sequence length="1126" mass="129126">MIRQRMTETMEERLRIHVEEVENRVKCQLDDRKKLENAVPLSEEQLRKMDSALKRTTAFMKKLKNIGCIQLSSILQDIDKVNLSKFVEEMAITVAEAKIKYSDIRAVVTVCVHLSCYYAEFSSLLLLEFRKLLPSKRNDKIQNPSKLRVDIRLLAELCLHGVFGKEGIQLLGSTISFLTLTDRTEHVNIPILLPFCKVMNVDVLGLHPYSVEQFASTTNIELPQTPVISTDHKKTFAQLLLDYRTSLVNHIKQASEFLARNLLLYDLLQMNQLLLSIKRQTRTRGDASSEDRNHLEEARARYEKVLASGTQLSEYLGVEMEAMKEEQSEDEEEEVSALALSRALQEGTITIWPDEDTRQFYETRMELRQIVPAILFQESERRTLDLVEGKIEDVDLSDLDTIAEEIEDEGDDHSEDVEDEETKMDLNEMDPSSAANSTELPRISGQDLKLMMIAFMEELPWLINRDLIDKAALDFVTNLNTRNNRKKLCQNPQQILLFKECEGLIKLSSGGKIKQCLKKQAEEKGGGIPTEPRVMLEQYRNRLDLLPFYGRLVATLEPVMPDLALELSHSLLQQFRAAIQNRKKQRVDWKIRCARFISELVKFGVIPKGEGLSCLRMVLFDFRGHNIDMCCAMVDSMGQFLYRSTDSHGKMKILLGVMMKKRDRVNDPRQQMLIDNAFYTCIPPAVEEKPKFASDPFQDFIRYLISNLSRCRMEITIRCFRKLDWSDPVYANYAVECLSNPSLPRYNNVPYLASLIAALSACHDWIGIRVLDTTLEDIRIALEINSPSLNQSTVLSVIFLGQLYNYSVCDSPIIFKTLYQLITFGAFDPMLDDWNNLTRIGLVCELLLVCGEYFNTGSSKKKLDCFLAYFYRYLLAKEEAFKVRDIAFPKDVRFRVDEMNDYVRKGNKIPKSFDEAQRIVDGIQQQYREMVDAACEGKVTHQTDEVMDEEEEPRKINSVTEAGGDEEINNGKGIVVSIYDENESVRVHTNRVLLPEDELFVRQLEQIIAEAMQSRASAVSVPVSEIVVPTSARQKFHRSVAFDESTRSAKSDDISNSRTEMRMAILTRGKGNKAVLKAIAMDAPSFLAETWNAQREKERREFSAHKHITLSMNERMMMDDDESLSE</sequence>
<feature type="domain" description="MIF4G" evidence="4">
    <location>
        <begin position="698"/>
        <end position="906"/>
    </location>
</feature>
<accession>A0A3P6SNN1</accession>
<dbReference type="Pfam" id="PF04050">
    <property type="entry name" value="Upf2"/>
    <property type="match status" value="1"/>
</dbReference>
<reference evidence="5 6" key="1">
    <citation type="submission" date="2018-08" db="EMBL/GenBank/DDBJ databases">
        <authorList>
            <person name="Laetsch R D."/>
            <person name="Stevens L."/>
            <person name="Kumar S."/>
            <person name="Blaxter L. M."/>
        </authorList>
    </citation>
    <scope>NUCLEOTIDE SEQUENCE [LARGE SCALE GENOMIC DNA]</scope>
</reference>
<keyword evidence="6" id="KW-1185">Reference proteome</keyword>
<dbReference type="GO" id="GO:0035145">
    <property type="term" value="C:exon-exon junction complex"/>
    <property type="evidence" value="ECO:0007669"/>
    <property type="project" value="TreeGrafter"/>
</dbReference>
<organism evidence="5 6">
    <name type="scientific">Litomosoides sigmodontis</name>
    <name type="common">Filarial nematode worm</name>
    <dbReference type="NCBI Taxonomy" id="42156"/>
    <lineage>
        <taxon>Eukaryota</taxon>
        <taxon>Metazoa</taxon>
        <taxon>Ecdysozoa</taxon>
        <taxon>Nematoda</taxon>
        <taxon>Chromadorea</taxon>
        <taxon>Rhabditida</taxon>
        <taxon>Spirurina</taxon>
        <taxon>Spiruromorpha</taxon>
        <taxon>Filarioidea</taxon>
        <taxon>Onchocercidae</taxon>
        <taxon>Litomosoides</taxon>
    </lineage>
</organism>
<dbReference type="Gene3D" id="1.25.40.180">
    <property type="match status" value="3"/>
</dbReference>
<feature type="region of interest" description="Disordered" evidence="3">
    <location>
        <begin position="407"/>
        <end position="439"/>
    </location>
</feature>
<dbReference type="AlphaFoldDB" id="A0A3P6SNN1"/>
<dbReference type="InterPro" id="IPR039762">
    <property type="entry name" value="Nmd2/UPF2"/>
</dbReference>
<dbReference type="InterPro" id="IPR003890">
    <property type="entry name" value="MIF4G-like_typ-3"/>
</dbReference>